<dbReference type="Gene3D" id="6.10.250.3150">
    <property type="match status" value="1"/>
</dbReference>
<dbReference type="Pfam" id="PF05257">
    <property type="entry name" value="CHAP"/>
    <property type="match status" value="1"/>
</dbReference>
<dbReference type="Proteomes" id="UP001595843">
    <property type="component" value="Unassembled WGS sequence"/>
</dbReference>
<protein>
    <submittedName>
        <fullName evidence="5">CHAP domain-containing protein</fullName>
    </submittedName>
</protein>
<evidence type="ECO:0000256" key="3">
    <source>
        <dbReference type="SAM" id="SignalP"/>
    </source>
</evidence>
<dbReference type="SUPFAM" id="SSF57997">
    <property type="entry name" value="Tropomyosin"/>
    <property type="match status" value="1"/>
</dbReference>
<evidence type="ECO:0000313" key="5">
    <source>
        <dbReference type="EMBL" id="MFC4075748.1"/>
    </source>
</evidence>
<name>A0ABV8JA57_9BACL</name>
<evidence type="ECO:0000313" key="6">
    <source>
        <dbReference type="Proteomes" id="UP001595843"/>
    </source>
</evidence>
<comment type="caution">
    <text evidence="5">The sequence shown here is derived from an EMBL/GenBank/DDBJ whole genome shotgun (WGS) entry which is preliminary data.</text>
</comment>
<evidence type="ECO:0000256" key="2">
    <source>
        <dbReference type="SAM" id="Coils"/>
    </source>
</evidence>
<dbReference type="InterPro" id="IPR007921">
    <property type="entry name" value="CHAP_dom"/>
</dbReference>
<feature type="chain" id="PRO_5046320388" evidence="3">
    <location>
        <begin position="27"/>
        <end position="347"/>
    </location>
</feature>
<dbReference type="SUPFAM" id="SSF54001">
    <property type="entry name" value="Cysteine proteinases"/>
    <property type="match status" value="1"/>
</dbReference>
<dbReference type="PROSITE" id="PS50911">
    <property type="entry name" value="CHAP"/>
    <property type="match status" value="1"/>
</dbReference>
<evidence type="ECO:0000259" key="4">
    <source>
        <dbReference type="PROSITE" id="PS50911"/>
    </source>
</evidence>
<feature type="coiled-coil region" evidence="2">
    <location>
        <begin position="23"/>
        <end position="92"/>
    </location>
</feature>
<keyword evidence="1 3" id="KW-0732">Signal</keyword>
<sequence length="347" mass="39672">MKRSWLAGLVATSLLAGIVPPQSVHAEDKVNEKKEKLKSIKEKKDEIKESIDQLKEKIRPRKEKVEGLEKKISETNKKIHQAEVKKEKNKKQLKYYERLFKNRIRLMYEQGELGSMQALFESENFSDFLERFETLRLIVMRDRSLFDQYDKIRKEQDALKQKHLKLADKQKEEAEKARKLYDEVNKEIQKTEKKLQSLNAKESSIQSELDKLTLVDASLYPFKFASTAGVDPWGFFNRQCTSFVAWRMNQHGQKFSNTMRGGHFGNAENWDDNARAIGMSVNQSPSVGAIAQFDPGASNAGSVGHVAYVTDVNGSTVSIEEYNMDTPLGYGKRTLPVSGVSNFIHVD</sequence>
<dbReference type="RefSeq" id="WP_380701961.1">
    <property type="nucleotide sequence ID" value="NZ_JBHSAP010000007.1"/>
</dbReference>
<accession>A0ABV8JA57</accession>
<feature type="signal peptide" evidence="3">
    <location>
        <begin position="1"/>
        <end position="26"/>
    </location>
</feature>
<proteinExistence type="predicted"/>
<feature type="coiled-coil region" evidence="2">
    <location>
        <begin position="152"/>
        <end position="208"/>
    </location>
</feature>
<gene>
    <name evidence="5" type="ORF">ACFOUO_02890</name>
</gene>
<feature type="domain" description="Peptidase C51" evidence="4">
    <location>
        <begin position="215"/>
        <end position="345"/>
    </location>
</feature>
<keyword evidence="6" id="KW-1185">Reference proteome</keyword>
<evidence type="ECO:0000256" key="1">
    <source>
        <dbReference type="ARBA" id="ARBA00022729"/>
    </source>
</evidence>
<reference evidence="6" key="1">
    <citation type="journal article" date="2019" name="Int. J. Syst. Evol. Microbiol.">
        <title>The Global Catalogue of Microorganisms (GCM) 10K type strain sequencing project: providing services to taxonomists for standard genome sequencing and annotation.</title>
        <authorList>
            <consortium name="The Broad Institute Genomics Platform"/>
            <consortium name="The Broad Institute Genome Sequencing Center for Infectious Disease"/>
            <person name="Wu L."/>
            <person name="Ma J."/>
        </authorList>
    </citation>
    <scope>NUCLEOTIDE SEQUENCE [LARGE SCALE GENOMIC DNA]</scope>
    <source>
        <strain evidence="6">IBRC-M 10813</strain>
    </source>
</reference>
<dbReference type="Pfam" id="PF24568">
    <property type="entry name" value="CC_PcsB"/>
    <property type="match status" value="1"/>
</dbReference>
<organism evidence="5 6">
    <name type="scientific">Salinithrix halophila</name>
    <dbReference type="NCBI Taxonomy" id="1485204"/>
    <lineage>
        <taxon>Bacteria</taxon>
        <taxon>Bacillati</taxon>
        <taxon>Bacillota</taxon>
        <taxon>Bacilli</taxon>
        <taxon>Bacillales</taxon>
        <taxon>Thermoactinomycetaceae</taxon>
        <taxon>Salinithrix</taxon>
    </lineage>
</organism>
<keyword evidence="2" id="KW-0175">Coiled coil</keyword>
<dbReference type="Gene3D" id="3.90.1720.10">
    <property type="entry name" value="endopeptidase domain like (from Nostoc punctiforme)"/>
    <property type="match status" value="1"/>
</dbReference>
<dbReference type="InterPro" id="IPR057309">
    <property type="entry name" value="PcsB_CC"/>
</dbReference>
<dbReference type="EMBL" id="JBHSAP010000007">
    <property type="protein sequence ID" value="MFC4075748.1"/>
    <property type="molecule type" value="Genomic_DNA"/>
</dbReference>
<dbReference type="InterPro" id="IPR038765">
    <property type="entry name" value="Papain-like_cys_pep_sf"/>
</dbReference>